<name>A0A0W0IFY2_PSEVI</name>
<gene>
    <name evidence="1" type="ORF">AO067_08200</name>
</gene>
<evidence type="ECO:0000313" key="1">
    <source>
        <dbReference type="EMBL" id="KTB72052.1"/>
    </source>
</evidence>
<keyword evidence="2" id="KW-1185">Reference proteome</keyword>
<organism evidence="1 2">
    <name type="scientific">Pseudomonas viridiflava ICMP 13104</name>
    <dbReference type="NCBI Taxonomy" id="1198305"/>
    <lineage>
        <taxon>Bacteria</taxon>
        <taxon>Pseudomonadati</taxon>
        <taxon>Pseudomonadota</taxon>
        <taxon>Gammaproteobacteria</taxon>
        <taxon>Pseudomonadales</taxon>
        <taxon>Pseudomonadaceae</taxon>
        <taxon>Pseudomonas</taxon>
    </lineage>
</organism>
<dbReference type="Proteomes" id="UP000053048">
    <property type="component" value="Unassembled WGS sequence"/>
</dbReference>
<reference evidence="1 2" key="1">
    <citation type="submission" date="2015-09" db="EMBL/GenBank/DDBJ databases">
        <title>Genome sequence of ICMP 13104.</title>
        <authorList>
            <person name="Visnovsky S."/>
            <person name="Lu A."/>
            <person name="Panda P."/>
            <person name="Pitman A."/>
        </authorList>
    </citation>
    <scope>NUCLEOTIDE SEQUENCE [LARGE SCALE GENOMIC DNA]</scope>
    <source>
        <strain evidence="1 2">ICMP 13104</strain>
    </source>
</reference>
<protein>
    <submittedName>
        <fullName evidence="1">Uncharacterized protein</fullName>
    </submittedName>
</protein>
<accession>A0A0W0IFY2</accession>
<comment type="caution">
    <text evidence="1">The sequence shown here is derived from an EMBL/GenBank/DDBJ whole genome shotgun (WGS) entry which is preliminary data.</text>
</comment>
<dbReference type="AlphaFoldDB" id="A0A0W0IFY2"/>
<dbReference type="EMBL" id="LKEJ01000007">
    <property type="protein sequence ID" value="KTB72052.1"/>
    <property type="molecule type" value="Genomic_DNA"/>
</dbReference>
<proteinExistence type="predicted"/>
<evidence type="ECO:0000313" key="2">
    <source>
        <dbReference type="Proteomes" id="UP000053048"/>
    </source>
</evidence>
<sequence length="208" mass="23068">MIAYNISPNAANFATGMASFNSTMTSESISQTLDIVRYALGYKWQMLKSGWNTASDTNVTPKSQASQVVDFVSAQHHSNMGLNLKLKSDATIKAAYIDKVSRRLNEKALARLSRLVQSKSNWDGQGAKSMRLAALVNFADFFTQADVTPVGLSIFLNYYGEIIASWTLVSGTSIDIFFGEQKIELLTDEEEYSFKVGDRSLYELISEL</sequence>